<gene>
    <name evidence="2" type="ORF">AVDCRST_MAG68-2294</name>
</gene>
<proteinExistence type="predicted"/>
<feature type="non-terminal residue" evidence="2">
    <location>
        <position position="142"/>
    </location>
</feature>
<dbReference type="EMBL" id="CADCTW010000106">
    <property type="protein sequence ID" value="CAA9326676.1"/>
    <property type="molecule type" value="Genomic_DNA"/>
</dbReference>
<protein>
    <submittedName>
        <fullName evidence="2">Uncharacterized protein</fullName>
    </submittedName>
</protein>
<evidence type="ECO:0000313" key="2">
    <source>
        <dbReference type="EMBL" id="CAA9326676.1"/>
    </source>
</evidence>
<feature type="compositionally biased region" description="Low complexity" evidence="1">
    <location>
        <begin position="74"/>
        <end position="84"/>
    </location>
</feature>
<accession>A0A6J4L9E9</accession>
<organism evidence="2">
    <name type="scientific">uncultured Gemmatimonadota bacterium</name>
    <dbReference type="NCBI Taxonomy" id="203437"/>
    <lineage>
        <taxon>Bacteria</taxon>
        <taxon>Pseudomonadati</taxon>
        <taxon>Gemmatimonadota</taxon>
        <taxon>environmental samples</taxon>
    </lineage>
</organism>
<feature type="non-terminal residue" evidence="2">
    <location>
        <position position="1"/>
    </location>
</feature>
<evidence type="ECO:0000256" key="1">
    <source>
        <dbReference type="SAM" id="MobiDB-lite"/>
    </source>
</evidence>
<feature type="compositionally biased region" description="Basic and acidic residues" evidence="1">
    <location>
        <begin position="98"/>
        <end position="111"/>
    </location>
</feature>
<dbReference type="AlphaFoldDB" id="A0A6J4L9E9"/>
<feature type="region of interest" description="Disordered" evidence="1">
    <location>
        <begin position="1"/>
        <end position="142"/>
    </location>
</feature>
<sequence>GISLRGGVGRPPAGRHQPAAHRRRVGRRGDVAGTAGGPHAPLARGGRLQGRPLPGGWRDGGVFAGEHRGRFRLHPALLRAARAPRQGRGEQGDGDPAEGDRSPRREDHAGRAGEQPGRPPVLALRGVHGLRDPHGAAAGGRV</sequence>
<name>A0A6J4L9E9_9BACT</name>
<reference evidence="2" key="1">
    <citation type="submission" date="2020-02" db="EMBL/GenBank/DDBJ databases">
        <authorList>
            <person name="Meier V. D."/>
        </authorList>
    </citation>
    <scope>NUCLEOTIDE SEQUENCE</scope>
    <source>
        <strain evidence="2">AVDCRST_MAG68</strain>
    </source>
</reference>
<feature type="compositionally biased region" description="Low complexity" evidence="1">
    <location>
        <begin position="40"/>
        <end position="56"/>
    </location>
</feature>